<reference evidence="2 3" key="1">
    <citation type="submission" date="2019-01" db="EMBL/GenBank/DDBJ databases">
        <title>A draft genome assembly of the solar-powered sea slug Elysia chlorotica.</title>
        <authorList>
            <person name="Cai H."/>
            <person name="Li Q."/>
            <person name="Fang X."/>
            <person name="Li J."/>
            <person name="Curtis N.E."/>
            <person name="Altenburger A."/>
            <person name="Shibata T."/>
            <person name="Feng M."/>
            <person name="Maeda T."/>
            <person name="Schwartz J.A."/>
            <person name="Shigenobu S."/>
            <person name="Lundholm N."/>
            <person name="Nishiyama T."/>
            <person name="Yang H."/>
            <person name="Hasebe M."/>
            <person name="Li S."/>
            <person name="Pierce S.K."/>
            <person name="Wang J."/>
        </authorList>
    </citation>
    <scope>NUCLEOTIDE SEQUENCE [LARGE SCALE GENOMIC DNA]</scope>
    <source>
        <strain evidence="2">EC2010</strain>
        <tissue evidence="2">Whole organism of an adult</tissue>
    </source>
</reference>
<gene>
    <name evidence="2" type="ORF">EGW08_009280</name>
</gene>
<feature type="region of interest" description="Disordered" evidence="1">
    <location>
        <begin position="67"/>
        <end position="86"/>
    </location>
</feature>
<dbReference type="Proteomes" id="UP000271974">
    <property type="component" value="Unassembled WGS sequence"/>
</dbReference>
<proteinExistence type="predicted"/>
<dbReference type="STRING" id="188477.A0A433TMY0"/>
<evidence type="ECO:0000256" key="1">
    <source>
        <dbReference type="SAM" id="MobiDB-lite"/>
    </source>
</evidence>
<protein>
    <submittedName>
        <fullName evidence="2">Uncharacterized protein</fullName>
    </submittedName>
</protein>
<comment type="caution">
    <text evidence="2">The sequence shown here is derived from an EMBL/GenBank/DDBJ whole genome shotgun (WGS) entry which is preliminary data.</text>
</comment>
<sequence length="172" mass="19249">MERRMFSLVLDWAKNNLNDLKPKMDRLIEQVNVLYLDSDNTLRDCAQVEDLVLSSDDEVVQDYQKMARRRSNGTKKDGGKSRMSVKSHGAQPFHKFSLNPEEALSVAEREWSIIAIHKTSDKAYLAIAMLDGHLMAISVHVRPPVIAPCTWGNVALDSATDRHSTNGNAKSG</sequence>
<dbReference type="EMBL" id="RQTK01000264">
    <property type="protein sequence ID" value="RUS82943.1"/>
    <property type="molecule type" value="Genomic_DNA"/>
</dbReference>
<name>A0A433TMY0_ELYCH</name>
<accession>A0A433TMY0</accession>
<evidence type="ECO:0000313" key="3">
    <source>
        <dbReference type="Proteomes" id="UP000271974"/>
    </source>
</evidence>
<keyword evidence="3" id="KW-1185">Reference proteome</keyword>
<feature type="non-terminal residue" evidence="2">
    <location>
        <position position="172"/>
    </location>
</feature>
<dbReference type="OrthoDB" id="6156841at2759"/>
<evidence type="ECO:0000313" key="2">
    <source>
        <dbReference type="EMBL" id="RUS82943.1"/>
    </source>
</evidence>
<organism evidence="2 3">
    <name type="scientific">Elysia chlorotica</name>
    <name type="common">Eastern emerald elysia</name>
    <name type="synonym">Sea slug</name>
    <dbReference type="NCBI Taxonomy" id="188477"/>
    <lineage>
        <taxon>Eukaryota</taxon>
        <taxon>Metazoa</taxon>
        <taxon>Spiralia</taxon>
        <taxon>Lophotrochozoa</taxon>
        <taxon>Mollusca</taxon>
        <taxon>Gastropoda</taxon>
        <taxon>Heterobranchia</taxon>
        <taxon>Euthyneura</taxon>
        <taxon>Panpulmonata</taxon>
        <taxon>Sacoglossa</taxon>
        <taxon>Placobranchoidea</taxon>
        <taxon>Plakobranchidae</taxon>
        <taxon>Elysia</taxon>
    </lineage>
</organism>
<dbReference type="AlphaFoldDB" id="A0A433TMY0"/>